<evidence type="ECO:0000313" key="7">
    <source>
        <dbReference type="Proteomes" id="UP001234343"/>
    </source>
</evidence>
<proteinExistence type="inferred from homology"/>
<reference evidence="6 7" key="1">
    <citation type="submission" date="2023-06" db="EMBL/GenBank/DDBJ databases">
        <title>Alteromonas sp. ASW11-36 isolated from intertidal sand.</title>
        <authorList>
            <person name="Li Y."/>
        </authorList>
    </citation>
    <scope>NUCLEOTIDE SEQUENCE [LARGE SCALE GENOMIC DNA]</scope>
    <source>
        <strain evidence="6 7">ASW11-36</strain>
    </source>
</reference>
<dbReference type="RefSeq" id="WP_289366569.1">
    <property type="nucleotide sequence ID" value="NZ_JAUCBP010000012.1"/>
</dbReference>
<keyword evidence="7" id="KW-1185">Reference proteome</keyword>
<keyword evidence="3" id="KW-0963">Cytoplasm</keyword>
<comment type="similarity">
    <text evidence="2">Belongs to the universal stress protein A family.</text>
</comment>
<comment type="caution">
    <text evidence="6">The sequence shown here is derived from an EMBL/GenBank/DDBJ whole genome shotgun (WGS) entry which is preliminary data.</text>
</comment>
<evidence type="ECO:0000256" key="3">
    <source>
        <dbReference type="ARBA" id="ARBA00022490"/>
    </source>
</evidence>
<evidence type="ECO:0000256" key="2">
    <source>
        <dbReference type="ARBA" id="ARBA00008791"/>
    </source>
</evidence>
<comment type="subcellular location">
    <subcellularLocation>
        <location evidence="1">Cytoplasm</location>
    </subcellularLocation>
</comment>
<name>A0ABT7T0E4_9ALTE</name>
<accession>A0ABT7T0E4</accession>
<dbReference type="PANTHER" id="PTHR47892">
    <property type="entry name" value="UNIVERSAL STRESS PROTEIN E"/>
    <property type="match status" value="1"/>
</dbReference>
<protein>
    <submittedName>
        <fullName evidence="6">Universal stress protein</fullName>
    </submittedName>
</protein>
<dbReference type="Gene3D" id="3.40.50.12370">
    <property type="match status" value="1"/>
</dbReference>
<evidence type="ECO:0000259" key="5">
    <source>
        <dbReference type="Pfam" id="PF00582"/>
    </source>
</evidence>
<evidence type="ECO:0000313" key="6">
    <source>
        <dbReference type="EMBL" id="MDM7861886.1"/>
    </source>
</evidence>
<dbReference type="Pfam" id="PF00582">
    <property type="entry name" value="Usp"/>
    <property type="match status" value="2"/>
</dbReference>
<evidence type="ECO:0000256" key="1">
    <source>
        <dbReference type="ARBA" id="ARBA00004496"/>
    </source>
</evidence>
<gene>
    <name evidence="6" type="ORF">QTP81_14885</name>
</gene>
<dbReference type="CDD" id="cd00293">
    <property type="entry name" value="USP-like"/>
    <property type="match status" value="1"/>
</dbReference>
<dbReference type="Proteomes" id="UP001234343">
    <property type="component" value="Unassembled WGS sequence"/>
</dbReference>
<organism evidence="6 7">
    <name type="scientific">Alteromonas arenosi</name>
    <dbReference type="NCBI Taxonomy" id="3055817"/>
    <lineage>
        <taxon>Bacteria</taxon>
        <taxon>Pseudomonadati</taxon>
        <taxon>Pseudomonadota</taxon>
        <taxon>Gammaproteobacteria</taxon>
        <taxon>Alteromonadales</taxon>
        <taxon>Alteromonadaceae</taxon>
        <taxon>Alteromonas/Salinimonas group</taxon>
        <taxon>Alteromonas</taxon>
    </lineage>
</organism>
<evidence type="ECO:0000256" key="4">
    <source>
        <dbReference type="ARBA" id="ARBA00037131"/>
    </source>
</evidence>
<sequence length="323" mass="36019">MSCFKHVLCVLTELQNPDEVVGHAIHICQQHNAKLTVMLALEPLPPNANMVMESFAYIDTYESIQAAAEQRLDSKAQEWREKMPVDTVFRYGHSFIEIAKVTQDIGADLVVKLAKTDLIDRLFGHEDMRLLRKCPAPVWLLHRNDSQRYQQIVAAVDVNYHYPDDEVATRKQLNQAVVIKAAQVAVEENATLNIVHVIDEQVDMVVYDGIVDMGAHAFGGDQEQTEAERQAAIQELIELIKGANPDDVIENLRIQTHVIRGNARRDMPELISQLDCDLLVMGTVARIGIPGFFMGNTAESVLNQVNCSVLALKPAGFSSPLIT</sequence>
<dbReference type="EMBL" id="JAUCBP010000012">
    <property type="protein sequence ID" value="MDM7861886.1"/>
    <property type="molecule type" value="Genomic_DNA"/>
</dbReference>
<feature type="domain" description="UspA" evidence="5">
    <location>
        <begin position="173"/>
        <end position="313"/>
    </location>
</feature>
<dbReference type="PANTHER" id="PTHR47892:SF1">
    <property type="entry name" value="UNIVERSAL STRESS PROTEIN E"/>
    <property type="match status" value="1"/>
</dbReference>
<dbReference type="SUPFAM" id="SSF52402">
    <property type="entry name" value="Adenine nucleotide alpha hydrolases-like"/>
    <property type="match status" value="2"/>
</dbReference>
<dbReference type="InterPro" id="IPR006016">
    <property type="entry name" value="UspA"/>
</dbReference>
<comment type="function">
    <text evidence="4">Required for resistance to DNA-damaging agents.</text>
</comment>
<feature type="domain" description="UspA" evidence="5">
    <location>
        <begin position="4"/>
        <end position="141"/>
    </location>
</feature>